<organism evidence="1 2">
    <name type="scientific">Selenomonas noxia F0398</name>
    <dbReference type="NCBI Taxonomy" id="702437"/>
    <lineage>
        <taxon>Bacteria</taxon>
        <taxon>Bacillati</taxon>
        <taxon>Bacillota</taxon>
        <taxon>Negativicutes</taxon>
        <taxon>Selenomonadales</taxon>
        <taxon>Selenomonadaceae</taxon>
        <taxon>Selenomonas</taxon>
    </lineage>
</organism>
<evidence type="ECO:0000313" key="2">
    <source>
        <dbReference type="Proteomes" id="UP000003175"/>
    </source>
</evidence>
<reference evidence="1 2" key="1">
    <citation type="submission" date="2011-08" db="EMBL/GenBank/DDBJ databases">
        <title>The Genome Sequence of Selenomonas noxia F0398.</title>
        <authorList>
            <consortium name="The Broad Institute Genome Sequencing Platform"/>
            <person name="Earl A."/>
            <person name="Ward D."/>
            <person name="Feldgarden M."/>
            <person name="Gevers D."/>
            <person name="Izard J."/>
            <person name="Ganesan A."/>
            <person name="Blanton J.M."/>
            <person name="Baranova O.V."/>
            <person name="Tanner A.C."/>
            <person name="Dewhirst F.E."/>
            <person name="Young S.K."/>
            <person name="Zeng Q."/>
            <person name="Gargeya S."/>
            <person name="Fitzgerald M."/>
            <person name="Haas B."/>
            <person name="Abouelleil A."/>
            <person name="Alvarado L."/>
            <person name="Arachchi H.M."/>
            <person name="Berlin A."/>
            <person name="Brown A."/>
            <person name="Chapman S.B."/>
            <person name="Chen Z."/>
            <person name="Dunbar C."/>
            <person name="Freedman E."/>
            <person name="Gearin G."/>
            <person name="Gellesch M."/>
            <person name="Goldberg J."/>
            <person name="Griggs A."/>
            <person name="Gujja S."/>
            <person name="Heiman D."/>
            <person name="Howarth C."/>
            <person name="Larson L."/>
            <person name="Lui A."/>
            <person name="MacDonald P.J.P."/>
            <person name="Montmayeur A."/>
            <person name="Murphy C."/>
            <person name="Neiman D."/>
            <person name="Pearson M."/>
            <person name="Priest M."/>
            <person name="Roberts A."/>
            <person name="Saif S."/>
            <person name="Shea T."/>
            <person name="Shenoy N."/>
            <person name="Sisk P."/>
            <person name="Stolte C."/>
            <person name="Sykes S."/>
            <person name="Wortman J."/>
            <person name="Nusbaum C."/>
            <person name="Birren B."/>
        </authorList>
    </citation>
    <scope>NUCLEOTIDE SEQUENCE [LARGE SCALE GENOMIC DNA]</scope>
    <source>
        <strain evidence="1 2">F0398</strain>
    </source>
</reference>
<dbReference type="Proteomes" id="UP000003175">
    <property type="component" value="Unassembled WGS sequence"/>
</dbReference>
<name>A0ABN0DP30_9FIRM</name>
<protein>
    <recommendedName>
        <fullName evidence="3">Aminoglycoside phosphotransferase domain-containing protein</fullName>
    </recommendedName>
</protein>
<dbReference type="SUPFAM" id="SSF56112">
    <property type="entry name" value="Protein kinase-like (PK-like)"/>
    <property type="match status" value="1"/>
</dbReference>
<proteinExistence type="predicted"/>
<evidence type="ECO:0000313" key="1">
    <source>
        <dbReference type="EMBL" id="EHG24063.1"/>
    </source>
</evidence>
<keyword evidence="2" id="KW-1185">Reference proteome</keyword>
<dbReference type="InterPro" id="IPR011009">
    <property type="entry name" value="Kinase-like_dom_sf"/>
</dbReference>
<accession>A0ABN0DP30</accession>
<gene>
    <name evidence="1" type="ORF">HMPREF9432_01737</name>
</gene>
<dbReference type="EMBL" id="ADGH01000016">
    <property type="protein sequence ID" value="EHG24063.1"/>
    <property type="molecule type" value="Genomic_DNA"/>
</dbReference>
<sequence length="254" mass="28670">MSRQAFVQKEIWKHKSVRIFSCSYAGKKIWVKQAEPVRNVSWLRFARRACLFFGLGILQPSADPDGRRALRFETGRLRRLSARGIRVPEVFVAGDEWLALADCGDNLIDVLGGADVPVQAAQTILSSAAENLAALHALGIHHGRPALKDMVWDGQEVTLLDFEDGIIVGLSREKRILRDLLIFMQSIFKEMGNDGPLLAAGAFAVYARIQPHYAIRARAYFGRFNLLLLVLRIGLRYTGRDLESVYQTLRFFRK</sequence>
<comment type="caution">
    <text evidence="1">The sequence shown here is derived from an EMBL/GenBank/DDBJ whole genome shotgun (WGS) entry which is preliminary data.</text>
</comment>
<evidence type="ECO:0008006" key="3">
    <source>
        <dbReference type="Google" id="ProtNLM"/>
    </source>
</evidence>